<organism evidence="1 2">
    <name type="scientific">Gramella jeungdoensis</name>
    <dbReference type="NCBI Taxonomy" id="708091"/>
    <lineage>
        <taxon>Bacteria</taxon>
        <taxon>Pseudomonadati</taxon>
        <taxon>Bacteroidota</taxon>
        <taxon>Flavobacteriia</taxon>
        <taxon>Flavobacteriales</taxon>
        <taxon>Flavobacteriaceae</taxon>
        <taxon>Christiangramia</taxon>
    </lineage>
</organism>
<keyword evidence="2" id="KW-1185">Reference proteome</keyword>
<sequence length="325" mass="37941">MKTKIQILIIFLLTSCMSTGEKNRGALISPSSITLKEEQSSLIRPLFHKENNDLKFSKSVLKKEPSSNEYYDRKSKVDSINNLIEISIETSKYVTKTNIELSGSLIGWNNKILVETSKDLAFIAWISEPFSNSNPGPNEMNPNHRFELHLKIIDLPKDEVVFNDMIYSTDCCIDRLSMKYNHINNSILFAYNDFSKPDSEYLMYGFIELADNVPKRKELNPKEIILQDKSEKRWPKFVKNNNDVFLYHTSGDKWSFFEYTGMQQIGISRIDRNNHVTDYRIIADSLPINEELLLIDDTLFYRVENTRRYDEMLIKKIATKDLVQY</sequence>
<proteinExistence type="predicted"/>
<dbReference type="RefSeq" id="WP_252110971.1">
    <property type="nucleotide sequence ID" value="NZ_JAMSCK010000002.1"/>
</dbReference>
<comment type="caution">
    <text evidence="1">The sequence shown here is derived from an EMBL/GenBank/DDBJ whole genome shotgun (WGS) entry which is preliminary data.</text>
</comment>
<dbReference type="Proteomes" id="UP001155077">
    <property type="component" value="Unassembled WGS sequence"/>
</dbReference>
<evidence type="ECO:0000313" key="2">
    <source>
        <dbReference type="Proteomes" id="UP001155077"/>
    </source>
</evidence>
<name>A0ABT0YZ08_9FLAO</name>
<gene>
    <name evidence="1" type="ORF">NE848_04215</name>
</gene>
<evidence type="ECO:0008006" key="3">
    <source>
        <dbReference type="Google" id="ProtNLM"/>
    </source>
</evidence>
<dbReference type="EMBL" id="JAMSCK010000002">
    <property type="protein sequence ID" value="MCM8568569.1"/>
    <property type="molecule type" value="Genomic_DNA"/>
</dbReference>
<evidence type="ECO:0000313" key="1">
    <source>
        <dbReference type="EMBL" id="MCM8568569.1"/>
    </source>
</evidence>
<dbReference type="PROSITE" id="PS51257">
    <property type="entry name" value="PROKAR_LIPOPROTEIN"/>
    <property type="match status" value="1"/>
</dbReference>
<reference evidence="1" key="1">
    <citation type="submission" date="2022-06" db="EMBL/GenBank/DDBJ databases">
        <title>Gramella sediminis sp. nov., isolated from deep-sea sediment of the Indian Ocean.</title>
        <authorList>
            <person name="Yang L."/>
        </authorList>
    </citation>
    <scope>NUCLEOTIDE SEQUENCE</scope>
    <source>
        <strain evidence="1">HMD3159</strain>
    </source>
</reference>
<protein>
    <recommendedName>
        <fullName evidence="3">DUF4221 domain-containing protein</fullName>
    </recommendedName>
</protein>
<accession>A0ABT0YZ08</accession>